<name>A0ABY6MTH5_9BURK</name>
<organism evidence="2 3">
    <name type="scientific">Caldimonas aquatica</name>
    <dbReference type="NCBI Taxonomy" id="376175"/>
    <lineage>
        <taxon>Bacteria</taxon>
        <taxon>Pseudomonadati</taxon>
        <taxon>Pseudomonadota</taxon>
        <taxon>Betaproteobacteria</taxon>
        <taxon>Burkholderiales</taxon>
        <taxon>Sphaerotilaceae</taxon>
        <taxon>Caldimonas</taxon>
    </lineage>
</organism>
<feature type="compositionally biased region" description="Low complexity" evidence="1">
    <location>
        <begin position="54"/>
        <end position="76"/>
    </location>
</feature>
<dbReference type="RefSeq" id="WP_264893070.1">
    <property type="nucleotide sequence ID" value="NZ_CP110257.1"/>
</dbReference>
<evidence type="ECO:0000256" key="1">
    <source>
        <dbReference type="SAM" id="MobiDB-lite"/>
    </source>
</evidence>
<dbReference type="Proteomes" id="UP001163266">
    <property type="component" value="Chromosome"/>
</dbReference>
<protein>
    <submittedName>
        <fullName evidence="2">DUF3079 domain-containing protein</fullName>
    </submittedName>
</protein>
<evidence type="ECO:0000313" key="3">
    <source>
        <dbReference type="Proteomes" id="UP001163266"/>
    </source>
</evidence>
<accession>A0ABY6MTH5</accession>
<keyword evidence="3" id="KW-1185">Reference proteome</keyword>
<proteinExistence type="predicted"/>
<dbReference type="EMBL" id="CP110257">
    <property type="protein sequence ID" value="UZD55315.1"/>
    <property type="molecule type" value="Genomic_DNA"/>
</dbReference>
<reference evidence="2" key="1">
    <citation type="submission" date="2022-10" db="EMBL/GenBank/DDBJ databases">
        <title>Complete genome sequence of Schlegelella aquatica LMG 23380.</title>
        <authorList>
            <person name="Musilova J."/>
            <person name="Kourilova X."/>
            <person name="Bezdicek M."/>
            <person name="Hermankova K."/>
            <person name="Obruca S."/>
            <person name="Sedlar K."/>
        </authorList>
    </citation>
    <scope>NUCLEOTIDE SEQUENCE</scope>
    <source>
        <strain evidence="2">LMG 23380</strain>
    </source>
</reference>
<evidence type="ECO:0000313" key="2">
    <source>
        <dbReference type="EMBL" id="UZD55315.1"/>
    </source>
</evidence>
<feature type="region of interest" description="Disordered" evidence="1">
    <location>
        <begin position="54"/>
        <end position="89"/>
    </location>
</feature>
<dbReference type="InterPro" id="IPR021430">
    <property type="entry name" value="DUF3079"/>
</dbReference>
<sequence>MAKRFPIRPLHPERVCWGCDQYCPSDALKCGNGTVRTPHPVEVFGDDWMDWGLDAGAATTGADAPAGTPTDAPRAAKAPGSPEEAAERV</sequence>
<dbReference type="Pfam" id="PF11278">
    <property type="entry name" value="DUF3079"/>
    <property type="match status" value="1"/>
</dbReference>
<gene>
    <name evidence="2" type="ORF">OMP39_01595</name>
</gene>